<reference evidence="3" key="1">
    <citation type="submission" date="2013-03" db="EMBL/GenBank/DDBJ databases">
        <title>The Genome Sequence of Anopheles christyi ACHKN1017.</title>
        <authorList>
            <consortium name="The Broad Institute Genomics Platform"/>
            <person name="Neafsey D.E."/>
            <person name="Besansky N."/>
            <person name="Walker B."/>
            <person name="Young S.K."/>
            <person name="Zeng Q."/>
            <person name="Gargeya S."/>
            <person name="Fitzgerald M."/>
            <person name="Haas B."/>
            <person name="Abouelleil A."/>
            <person name="Allen A.W."/>
            <person name="Alvarado L."/>
            <person name="Arachchi H.M."/>
            <person name="Berlin A.M."/>
            <person name="Chapman S.B."/>
            <person name="Gainer-Dewar J."/>
            <person name="Goldberg J."/>
            <person name="Griggs A."/>
            <person name="Gujja S."/>
            <person name="Hansen M."/>
            <person name="Howarth C."/>
            <person name="Imamovic A."/>
            <person name="Ireland A."/>
            <person name="Larimer J."/>
            <person name="McCowan C."/>
            <person name="Murphy C."/>
            <person name="Pearson M."/>
            <person name="Poon T.W."/>
            <person name="Priest M."/>
            <person name="Roberts A."/>
            <person name="Saif S."/>
            <person name="Shea T."/>
            <person name="Sisk P."/>
            <person name="Sykes S."/>
            <person name="Wortman J."/>
            <person name="Nusbaum C."/>
            <person name="Birren B."/>
        </authorList>
    </citation>
    <scope>NUCLEOTIDE SEQUENCE [LARGE SCALE GENOMIC DNA]</scope>
    <source>
        <strain evidence="3">ACHKN1017</strain>
    </source>
</reference>
<organism evidence="2 3">
    <name type="scientific">Anopheles christyi</name>
    <dbReference type="NCBI Taxonomy" id="43041"/>
    <lineage>
        <taxon>Eukaryota</taxon>
        <taxon>Metazoa</taxon>
        <taxon>Ecdysozoa</taxon>
        <taxon>Arthropoda</taxon>
        <taxon>Hexapoda</taxon>
        <taxon>Insecta</taxon>
        <taxon>Pterygota</taxon>
        <taxon>Neoptera</taxon>
        <taxon>Endopterygota</taxon>
        <taxon>Diptera</taxon>
        <taxon>Nematocera</taxon>
        <taxon>Culicoidea</taxon>
        <taxon>Culicidae</taxon>
        <taxon>Anophelinae</taxon>
        <taxon>Anopheles</taxon>
    </lineage>
</organism>
<dbReference type="EnsemblMetazoa" id="ACHR006707-RA">
    <property type="protein sequence ID" value="ACHR006707-PA"/>
    <property type="gene ID" value="ACHR006707"/>
</dbReference>
<evidence type="ECO:0000313" key="2">
    <source>
        <dbReference type="EnsemblMetazoa" id="ACHR006707-PA"/>
    </source>
</evidence>
<feature type="signal peptide" evidence="1">
    <location>
        <begin position="1"/>
        <end position="20"/>
    </location>
</feature>
<sequence>MGHSMWCFIVLAFCTSIASTQQIDLNTDSTVLADCISTVDFRKPLDDLSTECKDSFESLLPSQDNIVRFLVQFEDPNVQQQAQQALKETFVAMLNDSGGVLTYGGYSETDSTSRIPDSIPNELRFEILHNMMQQNGDGPFRAPPMLRARLHNYRNLLLRQRNYAAAYWIDRLLKHSGPPSDGTVIGRDRAVVHRV</sequence>
<reference evidence="2" key="2">
    <citation type="submission" date="2020-05" db="UniProtKB">
        <authorList>
            <consortium name="EnsemblMetazoa"/>
        </authorList>
    </citation>
    <scope>IDENTIFICATION</scope>
    <source>
        <strain evidence="2">ACHKN1017</strain>
    </source>
</reference>
<keyword evidence="3" id="KW-1185">Reference proteome</keyword>
<dbReference type="AlphaFoldDB" id="A0A182K7H2"/>
<protein>
    <submittedName>
        <fullName evidence="2">Uncharacterized protein</fullName>
    </submittedName>
</protein>
<feature type="chain" id="PRO_5008125188" evidence="1">
    <location>
        <begin position="21"/>
        <end position="195"/>
    </location>
</feature>
<accession>A0A182K7H2</accession>
<evidence type="ECO:0000313" key="3">
    <source>
        <dbReference type="Proteomes" id="UP000075881"/>
    </source>
</evidence>
<keyword evidence="1" id="KW-0732">Signal</keyword>
<dbReference type="Proteomes" id="UP000075881">
    <property type="component" value="Unassembled WGS sequence"/>
</dbReference>
<dbReference type="VEuPathDB" id="VectorBase:ACHR006707"/>
<name>A0A182K7H2_9DIPT</name>
<evidence type="ECO:0000256" key="1">
    <source>
        <dbReference type="SAM" id="SignalP"/>
    </source>
</evidence>
<proteinExistence type="predicted"/>